<dbReference type="PANTHER" id="PTHR42928:SF5">
    <property type="entry name" value="BLR1237 PROTEIN"/>
    <property type="match status" value="1"/>
</dbReference>
<keyword evidence="4" id="KW-1185">Reference proteome</keyword>
<dbReference type="Proteomes" id="UP000198284">
    <property type="component" value="Unassembled WGS sequence"/>
</dbReference>
<name>A0A239DL62_9BURK</name>
<dbReference type="InterPro" id="IPR042100">
    <property type="entry name" value="Bug_dom1"/>
</dbReference>
<comment type="similarity">
    <text evidence="1">Belongs to the UPF0065 (bug) family.</text>
</comment>
<organism evidence="3 4">
    <name type="scientific">Noviherbaspirillum humi</name>
    <dbReference type="NCBI Taxonomy" id="1688639"/>
    <lineage>
        <taxon>Bacteria</taxon>
        <taxon>Pseudomonadati</taxon>
        <taxon>Pseudomonadota</taxon>
        <taxon>Betaproteobacteria</taxon>
        <taxon>Burkholderiales</taxon>
        <taxon>Oxalobacteraceae</taxon>
        <taxon>Noviherbaspirillum</taxon>
    </lineage>
</organism>
<dbReference type="OrthoDB" id="9125369at2"/>
<accession>A0A239DL62</accession>
<dbReference type="SUPFAM" id="SSF53850">
    <property type="entry name" value="Periplasmic binding protein-like II"/>
    <property type="match status" value="1"/>
</dbReference>
<keyword evidence="3" id="KW-0675">Receptor</keyword>
<feature type="signal peptide" evidence="2">
    <location>
        <begin position="1"/>
        <end position="27"/>
    </location>
</feature>
<dbReference type="PIRSF" id="PIRSF017082">
    <property type="entry name" value="YflP"/>
    <property type="match status" value="1"/>
</dbReference>
<dbReference type="EMBL" id="FZOT01000002">
    <property type="protein sequence ID" value="SNS33157.1"/>
    <property type="molecule type" value="Genomic_DNA"/>
</dbReference>
<keyword evidence="2" id="KW-0732">Signal</keyword>
<evidence type="ECO:0000313" key="4">
    <source>
        <dbReference type="Proteomes" id="UP000198284"/>
    </source>
</evidence>
<dbReference type="CDD" id="cd13578">
    <property type="entry name" value="PBP2_Bug27"/>
    <property type="match status" value="1"/>
</dbReference>
<dbReference type="AlphaFoldDB" id="A0A239DL62"/>
<evidence type="ECO:0000256" key="2">
    <source>
        <dbReference type="SAM" id="SignalP"/>
    </source>
</evidence>
<feature type="chain" id="PRO_5013009094" evidence="2">
    <location>
        <begin position="28"/>
        <end position="335"/>
    </location>
</feature>
<dbReference type="Gene3D" id="3.40.190.150">
    <property type="entry name" value="Bordetella uptake gene, domain 1"/>
    <property type="match status" value="1"/>
</dbReference>
<dbReference type="Gene3D" id="3.40.190.10">
    <property type="entry name" value="Periplasmic binding protein-like II"/>
    <property type="match status" value="1"/>
</dbReference>
<reference evidence="3 4" key="1">
    <citation type="submission" date="2017-06" db="EMBL/GenBank/DDBJ databases">
        <authorList>
            <person name="Kim H.J."/>
            <person name="Triplett B.A."/>
        </authorList>
    </citation>
    <scope>NUCLEOTIDE SEQUENCE [LARGE SCALE GENOMIC DNA]</scope>
    <source>
        <strain evidence="3 4">U15</strain>
    </source>
</reference>
<gene>
    <name evidence="3" type="ORF">SAMN06265795_102249</name>
</gene>
<evidence type="ECO:0000313" key="3">
    <source>
        <dbReference type="EMBL" id="SNS33157.1"/>
    </source>
</evidence>
<dbReference type="PANTHER" id="PTHR42928">
    <property type="entry name" value="TRICARBOXYLATE-BINDING PROTEIN"/>
    <property type="match status" value="1"/>
</dbReference>
<sequence length="335" mass="34874">MKKSFRRLLLISIPALAGIIAALPARADAYPSKPIRFVVPYPPGGPLDAVARMLADKMKDGLGQVVVVENKPGAGGNIGADLVAKSAPDGYTIVMGAVATHAINPWLYPKLPYDPVKDFAPVSLVATVPNVLVLNPDTAARLGIGSVKQLVTYARAHPGRLNYASGGNGSAGHLAGELFKMSAKASMLHIPYNGAAPAQLGLLAGQTDLMFDNMASASQNIRAGKLKALAVTTAKRSSLMPELPTIAEAAEDKGLAGFDISTWFGVLAPAKTPEAIVNRLNAEIVHALHAPDVKERMARLAAEPAPTTPGQFGALIQSELKKYAAVVKASGAKVD</sequence>
<proteinExistence type="inferred from homology"/>
<dbReference type="Pfam" id="PF03401">
    <property type="entry name" value="TctC"/>
    <property type="match status" value="1"/>
</dbReference>
<evidence type="ECO:0000256" key="1">
    <source>
        <dbReference type="ARBA" id="ARBA00006987"/>
    </source>
</evidence>
<dbReference type="InterPro" id="IPR005064">
    <property type="entry name" value="BUG"/>
</dbReference>
<protein>
    <submittedName>
        <fullName evidence="3">Tripartite-type tricarboxylate transporter, receptor component TctC</fullName>
    </submittedName>
</protein>
<dbReference type="RefSeq" id="WP_089398488.1">
    <property type="nucleotide sequence ID" value="NZ_FZOT01000002.1"/>
</dbReference>